<evidence type="ECO:0000313" key="1">
    <source>
        <dbReference type="EMBL" id="HIV62138.1"/>
    </source>
</evidence>
<protein>
    <submittedName>
        <fullName evidence="1">Uncharacterized protein</fullName>
    </submittedName>
</protein>
<gene>
    <name evidence="1" type="ORF">H9746_04720</name>
</gene>
<accession>A0A9D1PIK9</accession>
<reference evidence="1" key="2">
    <citation type="submission" date="2021-04" db="EMBL/GenBank/DDBJ databases">
        <authorList>
            <person name="Gilroy R."/>
        </authorList>
    </citation>
    <scope>NUCLEOTIDE SEQUENCE</scope>
    <source>
        <strain evidence="1">CHK193-4272</strain>
    </source>
</reference>
<dbReference type="AlphaFoldDB" id="A0A9D1PIK9"/>
<name>A0A9D1PIK9_9FIRM</name>
<dbReference type="EMBL" id="DXIE01000028">
    <property type="protein sequence ID" value="HIV62138.1"/>
    <property type="molecule type" value="Genomic_DNA"/>
</dbReference>
<evidence type="ECO:0000313" key="2">
    <source>
        <dbReference type="Proteomes" id="UP000886808"/>
    </source>
</evidence>
<dbReference type="Proteomes" id="UP000886808">
    <property type="component" value="Unassembled WGS sequence"/>
</dbReference>
<sequence>MYIDANLIKQFFSELNNANINYVLIKNIANELPYKLKDGKDIDILVHFKSQYDFENCMVSIGYKKIVPPNGRKNGWSFGYGLKEYQFWQNINTNFNLYIDVFEKLSCKSLTPKMWIPLDETINQSVWSNKVFDEKNGWWIMSDEDIFVYMIIRSIFDKQYFKQEYISDIESKKFYLKSESVKYKLSKVFFKYTERLIYMLQQNRYDEIFKDYITFSNY</sequence>
<comment type="caution">
    <text evidence="1">The sequence shown here is derived from an EMBL/GenBank/DDBJ whole genome shotgun (WGS) entry which is preliminary data.</text>
</comment>
<reference evidence="1" key="1">
    <citation type="journal article" date="2021" name="PeerJ">
        <title>Extensive microbial diversity within the chicken gut microbiome revealed by metagenomics and culture.</title>
        <authorList>
            <person name="Gilroy R."/>
            <person name="Ravi A."/>
            <person name="Getino M."/>
            <person name="Pursley I."/>
            <person name="Horton D.L."/>
            <person name="Alikhan N.F."/>
            <person name="Baker D."/>
            <person name="Gharbi K."/>
            <person name="Hall N."/>
            <person name="Watson M."/>
            <person name="Adriaenssens E.M."/>
            <person name="Foster-Nyarko E."/>
            <person name="Jarju S."/>
            <person name="Secka A."/>
            <person name="Antonio M."/>
            <person name="Oren A."/>
            <person name="Chaudhuri R.R."/>
            <person name="La Ragione R."/>
            <person name="Hildebrand F."/>
            <person name="Pallen M.J."/>
        </authorList>
    </citation>
    <scope>NUCLEOTIDE SEQUENCE</scope>
    <source>
        <strain evidence="1">CHK193-4272</strain>
    </source>
</reference>
<proteinExistence type="predicted"/>
<organism evidence="1 2">
    <name type="scientific">Candidatus Butyricicoccus avistercoris</name>
    <dbReference type="NCBI Taxonomy" id="2838518"/>
    <lineage>
        <taxon>Bacteria</taxon>
        <taxon>Bacillati</taxon>
        <taxon>Bacillota</taxon>
        <taxon>Clostridia</taxon>
        <taxon>Eubacteriales</taxon>
        <taxon>Butyricicoccaceae</taxon>
        <taxon>Butyricicoccus</taxon>
    </lineage>
</organism>